<proteinExistence type="predicted"/>
<dbReference type="AlphaFoldDB" id="A0A7I8CYG8"/>
<name>A0A7I8CYG8_9FIRM</name>
<dbReference type="InterPro" id="IPR022121">
    <property type="entry name" value="Peptidase_M73_camelysin"/>
</dbReference>
<protein>
    <submittedName>
        <fullName evidence="1">Uncharacterized protein</fullName>
    </submittedName>
</protein>
<evidence type="ECO:0000313" key="2">
    <source>
        <dbReference type="Proteomes" id="UP000593890"/>
    </source>
</evidence>
<dbReference type="RefSeq" id="WP_090264028.1">
    <property type="nucleotide sequence ID" value="NZ_AP023321.1"/>
</dbReference>
<evidence type="ECO:0000313" key="1">
    <source>
        <dbReference type="EMBL" id="BCI59521.1"/>
    </source>
</evidence>
<organism evidence="1 2">
    <name type="scientific">Solibaculum mannosilyticum</name>
    <dbReference type="NCBI Taxonomy" id="2780922"/>
    <lineage>
        <taxon>Bacteria</taxon>
        <taxon>Bacillati</taxon>
        <taxon>Bacillota</taxon>
        <taxon>Clostridia</taxon>
        <taxon>Eubacteriales</taxon>
        <taxon>Oscillospiraceae</taxon>
        <taxon>Solibaculum</taxon>
    </lineage>
</organism>
<dbReference type="Proteomes" id="UP000593890">
    <property type="component" value="Chromosome"/>
</dbReference>
<sequence length="182" mass="20139">MSNLKATKKRIRACVTAIVLLVAMLVITTSALIASFVSVEDSIFEMGVVKIDLNGGQTIFDGSDWNVEPGQAIKKDFTLRNDSTVDVYYRLYLENVTGSLQECLVFEIYDGDQKIYSGRASEMTKENPAVCEDTMAAGETRTLTAVVKMDETAGNQYQNGNIFFDFTADAVQVRNNPDKEFS</sequence>
<reference evidence="2" key="1">
    <citation type="submission" date="2020-07" db="EMBL/GenBank/DDBJ databases">
        <title>Complete genome sequencing of Clostridia bacterium strain 12CBH8.</title>
        <authorList>
            <person name="Sakamoto M."/>
            <person name="Murakami T."/>
            <person name="Mori H."/>
        </authorList>
    </citation>
    <scope>NUCLEOTIDE SEQUENCE [LARGE SCALE GENOMIC DNA]</scope>
    <source>
        <strain evidence="2">12CBH8</strain>
    </source>
</reference>
<dbReference type="EMBL" id="AP023321">
    <property type="protein sequence ID" value="BCI59521.1"/>
    <property type="molecule type" value="Genomic_DNA"/>
</dbReference>
<accession>A0A7I8CYG8</accession>
<dbReference type="Pfam" id="PF12389">
    <property type="entry name" value="Peptidase_M73"/>
    <property type="match status" value="1"/>
</dbReference>
<keyword evidence="2" id="KW-1185">Reference proteome</keyword>
<gene>
    <name evidence="1" type="ORF">C12CBH8_01600</name>
</gene>
<dbReference type="KEGG" id="sman:C12CBH8_01600"/>